<proteinExistence type="predicted"/>
<sequence>MATWTDFVPGTEWERATHEVELASRAEVREFVDLLAWPNTSEAVLMHTARPLRTNEFTGEVGSDHHVVVGFFKGFGYVEYTDTDQVSRIVGDLSSPEWRTTVSDHFPPGTGVSPATLIALIDEFRVTATRPTIVQWRHASAG</sequence>
<dbReference type="InterPro" id="IPR025680">
    <property type="entry name" value="DddI"/>
</dbReference>
<evidence type="ECO:0000313" key="1">
    <source>
        <dbReference type="EMBL" id="MBB5805157.1"/>
    </source>
</evidence>
<dbReference type="Proteomes" id="UP000552097">
    <property type="component" value="Unassembled WGS sequence"/>
</dbReference>
<gene>
    <name evidence="1" type="ORF">F4560_004925</name>
</gene>
<organism evidence="1 2">
    <name type="scientific">Saccharothrix ecbatanensis</name>
    <dbReference type="NCBI Taxonomy" id="1105145"/>
    <lineage>
        <taxon>Bacteria</taxon>
        <taxon>Bacillati</taxon>
        <taxon>Actinomycetota</taxon>
        <taxon>Actinomycetes</taxon>
        <taxon>Pseudonocardiales</taxon>
        <taxon>Pseudonocardiaceae</taxon>
        <taxon>Saccharothrix</taxon>
    </lineage>
</organism>
<dbReference type="RefSeq" id="WP_184923482.1">
    <property type="nucleotide sequence ID" value="NZ_JACHMO010000001.1"/>
</dbReference>
<dbReference type="EMBL" id="JACHMO010000001">
    <property type="protein sequence ID" value="MBB5805157.1"/>
    <property type="molecule type" value="Genomic_DNA"/>
</dbReference>
<evidence type="ECO:0008006" key="3">
    <source>
        <dbReference type="Google" id="ProtNLM"/>
    </source>
</evidence>
<evidence type="ECO:0000313" key="2">
    <source>
        <dbReference type="Proteomes" id="UP000552097"/>
    </source>
</evidence>
<comment type="caution">
    <text evidence="1">The sequence shown here is derived from an EMBL/GenBank/DDBJ whole genome shotgun (WGS) entry which is preliminary data.</text>
</comment>
<dbReference type="Pfam" id="PF14430">
    <property type="entry name" value="Imm1"/>
    <property type="match status" value="1"/>
</dbReference>
<name>A0A7W9HMR3_9PSEU</name>
<dbReference type="AlphaFoldDB" id="A0A7W9HMR3"/>
<keyword evidence="2" id="KW-1185">Reference proteome</keyword>
<protein>
    <recommendedName>
        <fullName evidence="3">Immunity protein Imm1</fullName>
    </recommendedName>
</protein>
<accession>A0A7W9HMR3</accession>
<reference evidence="1 2" key="1">
    <citation type="submission" date="2020-08" db="EMBL/GenBank/DDBJ databases">
        <title>Sequencing the genomes of 1000 actinobacteria strains.</title>
        <authorList>
            <person name="Klenk H.-P."/>
        </authorList>
    </citation>
    <scope>NUCLEOTIDE SEQUENCE [LARGE SCALE GENOMIC DNA]</scope>
    <source>
        <strain evidence="1 2">DSM 45486</strain>
    </source>
</reference>